<feature type="domain" description="EF-hand" evidence="4">
    <location>
        <begin position="127"/>
        <end position="162"/>
    </location>
</feature>
<dbReference type="Proteomes" id="UP000822476">
    <property type="component" value="Unassembled WGS sequence"/>
</dbReference>
<evidence type="ECO:0000313" key="5">
    <source>
        <dbReference type="EMBL" id="KAF7234038.1"/>
    </source>
</evidence>
<feature type="domain" description="EF-hand" evidence="4">
    <location>
        <begin position="55"/>
        <end position="90"/>
    </location>
</feature>
<keyword evidence="1" id="KW-0479">Metal-binding</keyword>
<dbReference type="PANTHER" id="PTHR34524">
    <property type="entry name" value="CALCYPHOSIN"/>
    <property type="match status" value="1"/>
</dbReference>
<dbReference type="EMBL" id="JTDE01014700">
    <property type="protein sequence ID" value="KAF7234038.1"/>
    <property type="molecule type" value="Genomic_DNA"/>
</dbReference>
<dbReference type="GO" id="GO:0043226">
    <property type="term" value="C:organelle"/>
    <property type="evidence" value="ECO:0007669"/>
    <property type="project" value="UniProtKB-ARBA"/>
</dbReference>
<accession>A0A8S9YFY5</accession>
<dbReference type="PANTHER" id="PTHR34524:SF6">
    <property type="entry name" value="CALCYPHOSINE LIKE"/>
    <property type="match status" value="1"/>
</dbReference>
<dbReference type="InterPro" id="IPR002048">
    <property type="entry name" value="EF_hand_dom"/>
</dbReference>
<dbReference type="OrthoDB" id="444540at2759"/>
<evidence type="ECO:0000256" key="3">
    <source>
        <dbReference type="ARBA" id="ARBA00022837"/>
    </source>
</evidence>
<feature type="domain" description="EF-hand" evidence="4">
    <location>
        <begin position="91"/>
        <end position="126"/>
    </location>
</feature>
<dbReference type="SMART" id="SM00054">
    <property type="entry name" value="EFh"/>
    <property type="match status" value="3"/>
</dbReference>
<dbReference type="InterPro" id="IPR051581">
    <property type="entry name" value="Ca-bind"/>
</dbReference>
<protein>
    <recommendedName>
        <fullName evidence="4">EF-hand domain-containing protein</fullName>
    </recommendedName>
</protein>
<reference evidence="5" key="1">
    <citation type="submission" date="2019-07" db="EMBL/GenBank/DDBJ databases">
        <title>Annotation for the trematode Paragonimus miyazaki's.</title>
        <authorList>
            <person name="Choi Y.-J."/>
        </authorList>
    </citation>
    <scope>NUCLEOTIDE SEQUENCE</scope>
    <source>
        <strain evidence="5">Japan</strain>
    </source>
</reference>
<dbReference type="AlphaFoldDB" id="A0A8S9YFY5"/>
<dbReference type="FunFam" id="1.10.238.10:FF:000178">
    <property type="entry name" value="Calmodulin-2 A"/>
    <property type="match status" value="1"/>
</dbReference>
<keyword evidence="3" id="KW-0106">Calcium</keyword>
<name>A0A8S9YFY5_9TREM</name>
<evidence type="ECO:0000313" key="6">
    <source>
        <dbReference type="Proteomes" id="UP000822476"/>
    </source>
</evidence>
<comment type="caution">
    <text evidence="5">The sequence shown here is derived from an EMBL/GenBank/DDBJ whole genome shotgun (WGS) entry which is preliminary data.</text>
</comment>
<sequence>MCQGTFIVLIRNFDSVMACTDRTNTILQHKSKKRIETATSPLEKLTHICLARGANGIVGIGRQFRIIDDDGDKKLSFKEFYKGCNDFGANLTKEEITEIFQSIDKDGSGSIDFEEFLKALRPPMNKARMDIVNRAFVKLDKTKDGVIKVDDLRGVYNCKKHPKYLNGEKTEDEIFIEFLRTFQPDDSADDTVTKEEFFSYYSGLSASIDNDAYFDLMIRHAFKL</sequence>
<dbReference type="SUPFAM" id="SSF47473">
    <property type="entry name" value="EF-hand"/>
    <property type="match status" value="1"/>
</dbReference>
<dbReference type="GO" id="GO:0005509">
    <property type="term" value="F:calcium ion binding"/>
    <property type="evidence" value="ECO:0007669"/>
    <property type="project" value="InterPro"/>
</dbReference>
<dbReference type="InterPro" id="IPR018247">
    <property type="entry name" value="EF_Hand_1_Ca_BS"/>
</dbReference>
<dbReference type="Gene3D" id="1.10.238.10">
    <property type="entry name" value="EF-hand"/>
    <property type="match status" value="2"/>
</dbReference>
<dbReference type="Pfam" id="PF13499">
    <property type="entry name" value="EF-hand_7"/>
    <property type="match status" value="1"/>
</dbReference>
<dbReference type="InterPro" id="IPR011992">
    <property type="entry name" value="EF-hand-dom_pair"/>
</dbReference>
<gene>
    <name evidence="5" type="ORF">EG68_09877</name>
</gene>
<evidence type="ECO:0000259" key="4">
    <source>
        <dbReference type="PROSITE" id="PS50222"/>
    </source>
</evidence>
<dbReference type="PROSITE" id="PS50222">
    <property type="entry name" value="EF_HAND_2"/>
    <property type="match status" value="3"/>
</dbReference>
<evidence type="ECO:0000256" key="2">
    <source>
        <dbReference type="ARBA" id="ARBA00022737"/>
    </source>
</evidence>
<proteinExistence type="predicted"/>
<evidence type="ECO:0000256" key="1">
    <source>
        <dbReference type="ARBA" id="ARBA00022723"/>
    </source>
</evidence>
<organism evidence="5 6">
    <name type="scientific">Paragonimus skrjabini miyazakii</name>
    <dbReference type="NCBI Taxonomy" id="59628"/>
    <lineage>
        <taxon>Eukaryota</taxon>
        <taxon>Metazoa</taxon>
        <taxon>Spiralia</taxon>
        <taxon>Lophotrochozoa</taxon>
        <taxon>Platyhelminthes</taxon>
        <taxon>Trematoda</taxon>
        <taxon>Digenea</taxon>
        <taxon>Plagiorchiida</taxon>
        <taxon>Troglotremata</taxon>
        <taxon>Troglotrematidae</taxon>
        <taxon>Paragonimus</taxon>
    </lineage>
</organism>
<dbReference type="PROSITE" id="PS00018">
    <property type="entry name" value="EF_HAND_1"/>
    <property type="match status" value="2"/>
</dbReference>
<keyword evidence="6" id="KW-1185">Reference proteome</keyword>
<dbReference type="CDD" id="cd00051">
    <property type="entry name" value="EFh"/>
    <property type="match status" value="1"/>
</dbReference>
<keyword evidence="2" id="KW-0677">Repeat</keyword>